<sequence>MVCTVAGDSSVAWGGKTERYRSKSAREWTNESRLVTPDSELHKSSKEPKESKKSTGINGTIIGGGVAGAVFVIAIEFFV</sequence>
<keyword evidence="2" id="KW-0812">Transmembrane</keyword>
<comment type="caution">
    <text evidence="3">The sequence shown here is derived from an EMBL/GenBank/DDBJ whole genome shotgun (WGS) entry which is preliminary data.</text>
</comment>
<keyword evidence="2" id="KW-1133">Transmembrane helix</keyword>
<feature type="transmembrane region" description="Helical" evidence="2">
    <location>
        <begin position="56"/>
        <end position="78"/>
    </location>
</feature>
<evidence type="ECO:0000313" key="4">
    <source>
        <dbReference type="Proteomes" id="UP000726737"/>
    </source>
</evidence>
<gene>
    <name evidence="3" type="ORF">BG011_007735</name>
</gene>
<name>A0A9P6PRZ2_9FUNG</name>
<evidence type="ECO:0000256" key="1">
    <source>
        <dbReference type="SAM" id="MobiDB-lite"/>
    </source>
</evidence>
<keyword evidence="4" id="KW-1185">Reference proteome</keyword>
<dbReference type="EMBL" id="JAAAJA010000605">
    <property type="protein sequence ID" value="KAG0251277.1"/>
    <property type="molecule type" value="Genomic_DNA"/>
</dbReference>
<organism evidence="3 4">
    <name type="scientific">Mortierella polycephala</name>
    <dbReference type="NCBI Taxonomy" id="41804"/>
    <lineage>
        <taxon>Eukaryota</taxon>
        <taxon>Fungi</taxon>
        <taxon>Fungi incertae sedis</taxon>
        <taxon>Mucoromycota</taxon>
        <taxon>Mortierellomycotina</taxon>
        <taxon>Mortierellomycetes</taxon>
        <taxon>Mortierellales</taxon>
        <taxon>Mortierellaceae</taxon>
        <taxon>Mortierella</taxon>
    </lineage>
</organism>
<accession>A0A9P6PRZ2</accession>
<proteinExistence type="predicted"/>
<evidence type="ECO:0000256" key="2">
    <source>
        <dbReference type="SAM" id="Phobius"/>
    </source>
</evidence>
<dbReference type="AlphaFoldDB" id="A0A9P6PRZ2"/>
<protein>
    <submittedName>
        <fullName evidence="3">Uncharacterized protein</fullName>
    </submittedName>
</protein>
<keyword evidence="2" id="KW-0472">Membrane</keyword>
<evidence type="ECO:0000313" key="3">
    <source>
        <dbReference type="EMBL" id="KAG0251277.1"/>
    </source>
</evidence>
<dbReference type="Proteomes" id="UP000726737">
    <property type="component" value="Unassembled WGS sequence"/>
</dbReference>
<feature type="region of interest" description="Disordered" evidence="1">
    <location>
        <begin position="22"/>
        <end position="58"/>
    </location>
</feature>
<feature type="compositionally biased region" description="Basic and acidic residues" evidence="1">
    <location>
        <begin position="39"/>
        <end position="53"/>
    </location>
</feature>
<reference evidence="3" key="1">
    <citation type="journal article" date="2020" name="Fungal Divers.">
        <title>Resolving the Mortierellaceae phylogeny through synthesis of multi-gene phylogenetics and phylogenomics.</title>
        <authorList>
            <person name="Vandepol N."/>
            <person name="Liber J."/>
            <person name="Desiro A."/>
            <person name="Na H."/>
            <person name="Kennedy M."/>
            <person name="Barry K."/>
            <person name="Grigoriev I.V."/>
            <person name="Miller A.N."/>
            <person name="O'Donnell K."/>
            <person name="Stajich J.E."/>
            <person name="Bonito G."/>
        </authorList>
    </citation>
    <scope>NUCLEOTIDE SEQUENCE</scope>
    <source>
        <strain evidence="3">KOD948</strain>
    </source>
</reference>